<dbReference type="Pfam" id="PF04463">
    <property type="entry name" value="2-thiour_desulf"/>
    <property type="match status" value="1"/>
</dbReference>
<protein>
    <submittedName>
        <fullName evidence="2">Uncharacterized conserved protein YbgA, DUF1722 family</fullName>
    </submittedName>
</protein>
<dbReference type="PANTHER" id="PTHR30087">
    <property type="entry name" value="INNER MEMBRANE PROTEIN"/>
    <property type="match status" value="1"/>
</dbReference>
<dbReference type="STRING" id="1429083.GCA_001885685_02650"/>
<dbReference type="OrthoDB" id="495783at2"/>
<keyword evidence="3" id="KW-1185">Reference proteome</keyword>
<name>A0A1H7GFJ2_9GAMM</name>
<dbReference type="PIRSF" id="PIRSF037004">
    <property type="entry name" value="UCP037004"/>
    <property type="match status" value="1"/>
</dbReference>
<dbReference type="InterPro" id="IPR013560">
    <property type="entry name" value="DUF1722"/>
</dbReference>
<gene>
    <name evidence="2" type="ORF">SAMN05216214_10264</name>
</gene>
<dbReference type="AlphaFoldDB" id="A0A1H7GFJ2"/>
<dbReference type="InterPro" id="IPR007553">
    <property type="entry name" value="2-thiour_desulf"/>
</dbReference>
<accession>A0A1H7GFJ2</accession>
<evidence type="ECO:0000313" key="3">
    <source>
        <dbReference type="Proteomes" id="UP000185766"/>
    </source>
</evidence>
<dbReference type="Proteomes" id="UP000185766">
    <property type="component" value="Unassembled WGS sequence"/>
</dbReference>
<organism evidence="2 3">
    <name type="scientific">Atopomonas hussainii</name>
    <dbReference type="NCBI Taxonomy" id="1429083"/>
    <lineage>
        <taxon>Bacteria</taxon>
        <taxon>Pseudomonadati</taxon>
        <taxon>Pseudomonadota</taxon>
        <taxon>Gammaproteobacteria</taxon>
        <taxon>Pseudomonadales</taxon>
        <taxon>Pseudomonadaceae</taxon>
        <taxon>Atopomonas</taxon>
    </lineage>
</organism>
<evidence type="ECO:0000259" key="1">
    <source>
        <dbReference type="Pfam" id="PF08349"/>
    </source>
</evidence>
<feature type="domain" description="DUF1722" evidence="1">
    <location>
        <begin position="202"/>
        <end position="318"/>
    </location>
</feature>
<dbReference type="PANTHER" id="PTHR30087:SF0">
    <property type="entry name" value="INNER MEMBRANE PROTEIN"/>
    <property type="match status" value="1"/>
</dbReference>
<reference evidence="2 3" key="1">
    <citation type="submission" date="2016-10" db="EMBL/GenBank/DDBJ databases">
        <authorList>
            <person name="de Groot N.N."/>
        </authorList>
    </citation>
    <scope>NUCLEOTIDE SEQUENCE [LARGE SCALE GENOMIC DNA]</scope>
    <source>
        <strain evidence="2 3">JCM 19513</strain>
    </source>
</reference>
<proteinExistence type="predicted"/>
<sequence>MQRTFQPHDILANGKIKLAISGCLLGQEVRFNGGHKESRLCSQVLSEYFDFTPVCPEVGIGMGIPRESIRLVGDPHDPQAVGTVHRERNVTQALKDYADQQADQLGDICGYIFMQKSPSCGVERVKLYRDNGAPHEEGAMGIYAKRFIERHPLVPVEEAGRLNDAVLRENFITRVFALANFRAMQAQGFERKTLMQFHARYKYQLMATAPAEYQSLGRLLAQSKGQPLAEVAELYIHGMMQALKKPATRGSHCNVLQHISGYLKRALSGDERQELNELIEQYRTGLVPLVVPLTLLKHHFRQHPHDYIGQQAYLQPHPQSLALRNSL</sequence>
<dbReference type="InterPro" id="IPR017087">
    <property type="entry name" value="UCP037004"/>
</dbReference>
<dbReference type="EMBL" id="FOAS01000002">
    <property type="protein sequence ID" value="SEK36889.1"/>
    <property type="molecule type" value="Genomic_DNA"/>
</dbReference>
<dbReference type="Pfam" id="PF08349">
    <property type="entry name" value="DUF1722"/>
    <property type="match status" value="1"/>
</dbReference>
<evidence type="ECO:0000313" key="2">
    <source>
        <dbReference type="EMBL" id="SEK36889.1"/>
    </source>
</evidence>